<dbReference type="Proteomes" id="UP001374579">
    <property type="component" value="Unassembled WGS sequence"/>
</dbReference>
<dbReference type="PROSITE" id="PS00061">
    <property type="entry name" value="ADH_SHORT"/>
    <property type="match status" value="1"/>
</dbReference>
<dbReference type="PRINTS" id="PR00080">
    <property type="entry name" value="SDRFAMILY"/>
</dbReference>
<comment type="caution">
    <text evidence="2">The sequence shown here is derived from an EMBL/GenBank/DDBJ whole genome shotgun (WGS) entry which is preliminary data.</text>
</comment>
<keyword evidence="3" id="KW-1185">Reference proteome</keyword>
<evidence type="ECO:0000256" key="1">
    <source>
        <dbReference type="ARBA" id="ARBA00023002"/>
    </source>
</evidence>
<sequence length="258" mass="27699">MESLRNNVAIITGASAGLGEGTAVVFAQHGCYLTLTGRDEDRLKAAVQRCVTAGCPKDKIATVIGDLRNKAVQQEVLDKTLKTFGRVDILVNNAGLVYSADTASTTEQQYDETMDVNVKAVFFLSKLIAPELIKTKGSIVNVSSLVGSRPMADIGVYCMSKAALDMFTQCLALELAPKGVRVNSVNPGTVVSMIFRRGNGPADDEQYAKFLEDQSNKHPLRGIAQPEDVANTIAFLVSDMSRFTTGSCVFVDGGRHCL</sequence>
<dbReference type="Pfam" id="PF13561">
    <property type="entry name" value="adh_short_C2"/>
    <property type="match status" value="1"/>
</dbReference>
<dbReference type="NCBIfam" id="NF005559">
    <property type="entry name" value="PRK07231.1"/>
    <property type="match status" value="1"/>
</dbReference>
<dbReference type="PANTHER" id="PTHR43975:SF2">
    <property type="entry name" value="EG:BACR7A4.14 PROTEIN-RELATED"/>
    <property type="match status" value="1"/>
</dbReference>
<dbReference type="AlphaFoldDB" id="A0AAN9BCQ2"/>
<gene>
    <name evidence="2" type="ORF">V1264_020470</name>
</gene>
<evidence type="ECO:0000313" key="3">
    <source>
        <dbReference type="Proteomes" id="UP001374579"/>
    </source>
</evidence>
<dbReference type="EMBL" id="JBAMIC010000010">
    <property type="protein sequence ID" value="KAK7102219.1"/>
    <property type="molecule type" value="Genomic_DNA"/>
</dbReference>
<dbReference type="PANTHER" id="PTHR43975">
    <property type="entry name" value="ZGC:101858"/>
    <property type="match status" value="1"/>
</dbReference>
<evidence type="ECO:0000313" key="2">
    <source>
        <dbReference type="EMBL" id="KAK7102219.1"/>
    </source>
</evidence>
<dbReference type="FunFam" id="3.40.50.720:FF:000084">
    <property type="entry name" value="Short-chain dehydrogenase reductase"/>
    <property type="match status" value="1"/>
</dbReference>
<accession>A0AAN9BCQ2</accession>
<dbReference type="InterPro" id="IPR020904">
    <property type="entry name" value="Sc_DH/Rdtase_CS"/>
</dbReference>
<proteinExistence type="predicted"/>
<name>A0AAN9BCQ2_9CAEN</name>
<dbReference type="PRINTS" id="PR00081">
    <property type="entry name" value="GDHRDH"/>
</dbReference>
<dbReference type="Gene3D" id="3.40.50.720">
    <property type="entry name" value="NAD(P)-binding Rossmann-like Domain"/>
    <property type="match status" value="1"/>
</dbReference>
<dbReference type="SUPFAM" id="SSF51735">
    <property type="entry name" value="NAD(P)-binding Rossmann-fold domains"/>
    <property type="match status" value="1"/>
</dbReference>
<dbReference type="InterPro" id="IPR002347">
    <property type="entry name" value="SDR_fam"/>
</dbReference>
<keyword evidence="1" id="KW-0560">Oxidoreductase</keyword>
<dbReference type="GO" id="GO:0016491">
    <property type="term" value="F:oxidoreductase activity"/>
    <property type="evidence" value="ECO:0007669"/>
    <property type="project" value="UniProtKB-KW"/>
</dbReference>
<dbReference type="InterPro" id="IPR036291">
    <property type="entry name" value="NAD(P)-bd_dom_sf"/>
</dbReference>
<organism evidence="2 3">
    <name type="scientific">Littorina saxatilis</name>
    <dbReference type="NCBI Taxonomy" id="31220"/>
    <lineage>
        <taxon>Eukaryota</taxon>
        <taxon>Metazoa</taxon>
        <taxon>Spiralia</taxon>
        <taxon>Lophotrochozoa</taxon>
        <taxon>Mollusca</taxon>
        <taxon>Gastropoda</taxon>
        <taxon>Caenogastropoda</taxon>
        <taxon>Littorinimorpha</taxon>
        <taxon>Littorinoidea</taxon>
        <taxon>Littorinidae</taxon>
        <taxon>Littorina</taxon>
    </lineage>
</organism>
<reference evidence="2 3" key="1">
    <citation type="submission" date="2024-02" db="EMBL/GenBank/DDBJ databases">
        <title>Chromosome-scale genome assembly of the rough periwinkle Littorina saxatilis.</title>
        <authorList>
            <person name="De Jode A."/>
            <person name="Faria R."/>
            <person name="Formenti G."/>
            <person name="Sims Y."/>
            <person name="Smith T.P."/>
            <person name="Tracey A."/>
            <person name="Wood J.M.D."/>
            <person name="Zagrodzka Z.B."/>
            <person name="Johannesson K."/>
            <person name="Butlin R.K."/>
            <person name="Leder E.H."/>
        </authorList>
    </citation>
    <scope>NUCLEOTIDE SEQUENCE [LARGE SCALE GENOMIC DNA]</scope>
    <source>
        <strain evidence="2">Snail1</strain>
        <tissue evidence="2">Muscle</tissue>
    </source>
</reference>
<protein>
    <submittedName>
        <fullName evidence="2">Uncharacterized protein</fullName>
    </submittedName>
</protein>